<dbReference type="Proteomes" id="UP001489509">
    <property type="component" value="Unassembled WGS sequence"/>
</dbReference>
<reference evidence="4 5" key="1">
    <citation type="submission" date="2024-03" db="EMBL/GenBank/DDBJ databases">
        <title>Human intestinal bacterial collection.</title>
        <authorList>
            <person name="Pauvert C."/>
            <person name="Hitch T.C.A."/>
            <person name="Clavel T."/>
        </authorList>
    </citation>
    <scope>NUCLEOTIDE SEQUENCE [LARGE SCALE GENOMIC DNA]</scope>
    <source>
        <strain evidence="4 5">CLA-JM-H44</strain>
    </source>
</reference>
<dbReference type="PANTHER" id="PTHR43861">
    <property type="entry name" value="TRANS-ACONITATE 2-METHYLTRANSFERASE-RELATED"/>
    <property type="match status" value="1"/>
</dbReference>
<sequence length="253" mass="29147">MKDWNSNQYAKFEKERTQPSVDLIHRIHISPKLILDIGCGPGNSTKQLSASFSAADILGIDSSDNMLDKARCSYPYLKFQKCVIPVELDRIGTFDLIFSNACLHWVADHQSLFPKLMDKLHPGGMLAVQMPLVQNAVFYRVLEELIAEDKWKRLRDIHVFHNQSPDKTYDILSGISKEVTMWDTTYYHIMPSHGSIIDWYKGSGLRPYLDALSKAEEAEFLCDLLRRMKNRFPVQSDNSIILKMPRLFFTAMK</sequence>
<accession>A0ABV1E3B8</accession>
<keyword evidence="1 4" id="KW-0489">Methyltransferase</keyword>
<dbReference type="SUPFAM" id="SSF53335">
    <property type="entry name" value="S-adenosyl-L-methionine-dependent methyltransferases"/>
    <property type="match status" value="1"/>
</dbReference>
<organism evidence="4 5">
    <name type="scientific">Solibaculum intestinale</name>
    <dbReference type="NCBI Taxonomy" id="3133165"/>
    <lineage>
        <taxon>Bacteria</taxon>
        <taxon>Bacillati</taxon>
        <taxon>Bacillota</taxon>
        <taxon>Clostridia</taxon>
        <taxon>Eubacteriales</taxon>
        <taxon>Oscillospiraceae</taxon>
        <taxon>Solibaculum</taxon>
    </lineage>
</organism>
<evidence type="ECO:0000313" key="4">
    <source>
        <dbReference type="EMBL" id="MEQ2441802.1"/>
    </source>
</evidence>
<evidence type="ECO:0000313" key="5">
    <source>
        <dbReference type="Proteomes" id="UP001489509"/>
    </source>
</evidence>
<dbReference type="GO" id="GO:0008168">
    <property type="term" value="F:methyltransferase activity"/>
    <property type="evidence" value="ECO:0007669"/>
    <property type="project" value="UniProtKB-KW"/>
</dbReference>
<evidence type="ECO:0000256" key="1">
    <source>
        <dbReference type="ARBA" id="ARBA00022603"/>
    </source>
</evidence>
<proteinExistence type="predicted"/>
<dbReference type="RefSeq" id="WP_349221111.1">
    <property type="nucleotide sequence ID" value="NZ_JBBMFD010000046.1"/>
</dbReference>
<dbReference type="Gene3D" id="1.10.150.290">
    <property type="entry name" value="S-adenosyl-L-methionine-dependent methyltransferases"/>
    <property type="match status" value="1"/>
</dbReference>
<evidence type="ECO:0000259" key="3">
    <source>
        <dbReference type="Pfam" id="PF13649"/>
    </source>
</evidence>
<evidence type="ECO:0000256" key="2">
    <source>
        <dbReference type="ARBA" id="ARBA00022679"/>
    </source>
</evidence>
<dbReference type="EMBL" id="JBBMFD010000046">
    <property type="protein sequence ID" value="MEQ2441802.1"/>
    <property type="molecule type" value="Genomic_DNA"/>
</dbReference>
<keyword evidence="5" id="KW-1185">Reference proteome</keyword>
<dbReference type="Gene3D" id="3.40.50.150">
    <property type="entry name" value="Vaccinia Virus protein VP39"/>
    <property type="match status" value="1"/>
</dbReference>
<gene>
    <name evidence="4" type="ORF">WMO26_13265</name>
</gene>
<name>A0ABV1E3B8_9FIRM</name>
<dbReference type="Pfam" id="PF13649">
    <property type="entry name" value="Methyltransf_25"/>
    <property type="match status" value="1"/>
</dbReference>
<feature type="domain" description="Methyltransferase" evidence="3">
    <location>
        <begin position="34"/>
        <end position="124"/>
    </location>
</feature>
<dbReference type="InterPro" id="IPR023149">
    <property type="entry name" value="Trans_acon_MeTrfase_C"/>
</dbReference>
<protein>
    <submittedName>
        <fullName evidence="4">Methyltransferase domain-containing protein</fullName>
    </submittedName>
</protein>
<comment type="caution">
    <text evidence="4">The sequence shown here is derived from an EMBL/GenBank/DDBJ whole genome shotgun (WGS) entry which is preliminary data.</text>
</comment>
<dbReference type="InterPro" id="IPR041698">
    <property type="entry name" value="Methyltransf_25"/>
</dbReference>
<dbReference type="InterPro" id="IPR029063">
    <property type="entry name" value="SAM-dependent_MTases_sf"/>
</dbReference>
<dbReference type="GO" id="GO:0032259">
    <property type="term" value="P:methylation"/>
    <property type="evidence" value="ECO:0007669"/>
    <property type="project" value="UniProtKB-KW"/>
</dbReference>
<dbReference type="CDD" id="cd02440">
    <property type="entry name" value="AdoMet_MTases"/>
    <property type="match status" value="1"/>
</dbReference>
<dbReference type="PANTHER" id="PTHR43861:SF1">
    <property type="entry name" value="TRANS-ACONITATE 2-METHYLTRANSFERASE"/>
    <property type="match status" value="1"/>
</dbReference>
<keyword evidence="2" id="KW-0808">Transferase</keyword>